<evidence type="ECO:0000313" key="2">
    <source>
        <dbReference type="Proteomes" id="UP001174909"/>
    </source>
</evidence>
<dbReference type="AlphaFoldDB" id="A0AA35XLQ1"/>
<accession>A0AA35XLQ1</accession>
<reference evidence="1" key="1">
    <citation type="submission" date="2023-03" db="EMBL/GenBank/DDBJ databases">
        <authorList>
            <person name="Steffen K."/>
            <person name="Cardenas P."/>
        </authorList>
    </citation>
    <scope>NUCLEOTIDE SEQUENCE</scope>
</reference>
<gene>
    <name evidence="1" type="ORF">GBAR_LOCUS31065</name>
</gene>
<keyword evidence="2" id="KW-1185">Reference proteome</keyword>
<proteinExistence type="predicted"/>
<comment type="caution">
    <text evidence="1">The sequence shown here is derived from an EMBL/GenBank/DDBJ whole genome shotgun (WGS) entry which is preliminary data.</text>
</comment>
<evidence type="ECO:0000313" key="1">
    <source>
        <dbReference type="EMBL" id="CAI8057040.1"/>
    </source>
</evidence>
<dbReference type="Proteomes" id="UP001174909">
    <property type="component" value="Unassembled WGS sequence"/>
</dbReference>
<name>A0AA35XLQ1_GEOBA</name>
<protein>
    <submittedName>
        <fullName evidence="1">Uncharacterized protein</fullName>
    </submittedName>
</protein>
<sequence length="107" mass="12593">MWKRYRGSWTTITTYPCSLMECVRPRLPTVLCQAWGPRHAGARWLQDSCRHSPAHRSHQHALHTRPRVICTTLKVLQHLVVSLRWWRGHGPLLPTDLPILNIYRTRP</sequence>
<dbReference type="EMBL" id="CASHTH010004418">
    <property type="protein sequence ID" value="CAI8057040.1"/>
    <property type="molecule type" value="Genomic_DNA"/>
</dbReference>
<organism evidence="1 2">
    <name type="scientific">Geodia barretti</name>
    <name type="common">Barrett's horny sponge</name>
    <dbReference type="NCBI Taxonomy" id="519541"/>
    <lineage>
        <taxon>Eukaryota</taxon>
        <taxon>Metazoa</taxon>
        <taxon>Porifera</taxon>
        <taxon>Demospongiae</taxon>
        <taxon>Heteroscleromorpha</taxon>
        <taxon>Tetractinellida</taxon>
        <taxon>Astrophorina</taxon>
        <taxon>Geodiidae</taxon>
        <taxon>Geodia</taxon>
    </lineage>
</organism>